<dbReference type="PANTHER" id="PTHR33420">
    <property type="entry name" value="FIMBRIAL SUBUNIT ELFA-RELATED"/>
    <property type="match status" value="1"/>
</dbReference>
<accession>A0AAE7SQW6</accession>
<keyword evidence="3" id="KW-0732">Signal</keyword>
<reference evidence="7" key="1">
    <citation type="submission" date="2020-03" db="EMBL/GenBank/DDBJ databases">
        <title>Genome sequences of seven Enterobacteriaceae strains isolated from Canadian wastewater treatment facilities.</title>
        <authorList>
            <person name="Huang H."/>
            <person name="Chmara J.T."/>
            <person name="Duceppe M.-O."/>
        </authorList>
    </citation>
    <scope>NUCLEOTIDE SEQUENCE [LARGE SCALE GENOMIC DNA]</scope>
    <source>
        <strain evidence="7">Biosolid 3</strain>
    </source>
</reference>
<evidence type="ECO:0000313" key="6">
    <source>
        <dbReference type="EMBL" id="QXT43058.2"/>
    </source>
</evidence>
<dbReference type="Proteomes" id="UP000503464">
    <property type="component" value="Chromosome"/>
</dbReference>
<dbReference type="GO" id="GO:0043709">
    <property type="term" value="P:cell adhesion involved in single-species biofilm formation"/>
    <property type="evidence" value="ECO:0007669"/>
    <property type="project" value="TreeGrafter"/>
</dbReference>
<dbReference type="SUPFAM" id="SSF49401">
    <property type="entry name" value="Bacterial adhesins"/>
    <property type="match status" value="1"/>
</dbReference>
<dbReference type="InterPro" id="IPR036937">
    <property type="entry name" value="Adhesion_dom_fimbrial_sf"/>
</dbReference>
<proteinExistence type="inferred from homology"/>
<dbReference type="InterPro" id="IPR050263">
    <property type="entry name" value="Bact_Fimbrial_Adh_Pro"/>
</dbReference>
<evidence type="ECO:0000256" key="1">
    <source>
        <dbReference type="ARBA" id="ARBA00004561"/>
    </source>
</evidence>
<organism evidence="6 7">
    <name type="scientific">Serratia fonticola</name>
    <dbReference type="NCBI Taxonomy" id="47917"/>
    <lineage>
        <taxon>Bacteria</taxon>
        <taxon>Pseudomonadati</taxon>
        <taxon>Pseudomonadota</taxon>
        <taxon>Gammaproteobacteria</taxon>
        <taxon>Enterobacterales</taxon>
        <taxon>Yersiniaceae</taxon>
        <taxon>Serratia</taxon>
    </lineage>
</organism>
<gene>
    <name evidence="6" type="ORF">G9399_25920</name>
</gene>
<evidence type="ECO:0000256" key="2">
    <source>
        <dbReference type="ARBA" id="ARBA00006671"/>
    </source>
</evidence>
<feature type="domain" description="Fimbrial-type adhesion" evidence="5">
    <location>
        <begin position="35"/>
        <end position="167"/>
    </location>
</feature>
<evidence type="ECO:0000256" key="4">
    <source>
        <dbReference type="ARBA" id="ARBA00023263"/>
    </source>
</evidence>
<dbReference type="Pfam" id="PF00419">
    <property type="entry name" value="Fimbrial"/>
    <property type="match status" value="1"/>
</dbReference>
<dbReference type="GO" id="GO:0009289">
    <property type="term" value="C:pilus"/>
    <property type="evidence" value="ECO:0007669"/>
    <property type="project" value="UniProtKB-SubCell"/>
</dbReference>
<dbReference type="AlphaFoldDB" id="A0AAE7SQW6"/>
<dbReference type="PANTHER" id="PTHR33420:SF3">
    <property type="entry name" value="FIMBRIAL SUBUNIT ELFA"/>
    <property type="match status" value="1"/>
</dbReference>
<dbReference type="EMBL" id="CP054160">
    <property type="protein sequence ID" value="QXT43058.2"/>
    <property type="molecule type" value="Genomic_DNA"/>
</dbReference>
<dbReference type="InterPro" id="IPR000259">
    <property type="entry name" value="Adhesion_dom_fimbrial"/>
</dbReference>
<evidence type="ECO:0000256" key="3">
    <source>
        <dbReference type="ARBA" id="ARBA00022729"/>
    </source>
</evidence>
<name>A0AAE7SQW6_SERFO</name>
<dbReference type="Gene3D" id="2.60.40.1090">
    <property type="entry name" value="Fimbrial-type adhesion domain"/>
    <property type="match status" value="1"/>
</dbReference>
<protein>
    <submittedName>
        <fullName evidence="6">Type 1 fimbrial protein</fullName>
    </submittedName>
</protein>
<comment type="similarity">
    <text evidence="2">Belongs to the fimbrial protein family.</text>
</comment>
<evidence type="ECO:0000313" key="7">
    <source>
        <dbReference type="Proteomes" id="UP000503464"/>
    </source>
</evidence>
<sequence>MWNVTPIIAVFSYLFITVPFSSLAAHAALGWGRVNMQGSIIDTACAIAVESQDQTVEIDAISVEDIVRDGQGRGKNFFIKLSDCELERFGRQLPDWKNFQVTFDGDNEGGLFTVQGTASGVALKISDLGGNIARPGKPLPLETINPQNMVLSYAVNLVANNHVLKSGEYVSSIRFKLDYF</sequence>
<dbReference type="RefSeq" id="WP_230326651.1">
    <property type="nucleotide sequence ID" value="NZ_CP054160.3"/>
</dbReference>
<dbReference type="InterPro" id="IPR008966">
    <property type="entry name" value="Adhesion_dom_sf"/>
</dbReference>
<keyword evidence="4" id="KW-0281">Fimbrium</keyword>
<evidence type="ECO:0000259" key="5">
    <source>
        <dbReference type="Pfam" id="PF00419"/>
    </source>
</evidence>
<comment type="subcellular location">
    <subcellularLocation>
        <location evidence="1">Fimbrium</location>
    </subcellularLocation>
</comment>